<dbReference type="Proteomes" id="UP000076078">
    <property type="component" value="Unassembled WGS sequence"/>
</dbReference>
<dbReference type="EMBL" id="LODT01000037">
    <property type="protein sequence ID" value="KYQ90465.1"/>
    <property type="molecule type" value="Genomic_DNA"/>
</dbReference>
<dbReference type="Gene3D" id="3.40.309.10">
    <property type="entry name" value="Aldehyde Dehydrogenase, Chain A, domain 2"/>
    <property type="match status" value="1"/>
</dbReference>
<dbReference type="InterPro" id="IPR029510">
    <property type="entry name" value="Ald_DH_CS_GLU"/>
</dbReference>
<dbReference type="InterPro" id="IPR015590">
    <property type="entry name" value="Aldehyde_DH_dom"/>
</dbReference>
<feature type="domain" description="Aldehyde dehydrogenase" evidence="5">
    <location>
        <begin position="32"/>
        <end position="504"/>
    </location>
</feature>
<dbReference type="SUPFAM" id="SSF53720">
    <property type="entry name" value="ALDH-like"/>
    <property type="match status" value="1"/>
</dbReference>
<keyword evidence="2 4" id="KW-0560">Oxidoreductase</keyword>
<evidence type="ECO:0000256" key="1">
    <source>
        <dbReference type="ARBA" id="ARBA00009986"/>
    </source>
</evidence>
<evidence type="ECO:0000313" key="7">
    <source>
        <dbReference type="Proteomes" id="UP000076078"/>
    </source>
</evidence>
<protein>
    <submittedName>
        <fullName evidence="6">Aldehyde dehydrogenase</fullName>
    </submittedName>
</protein>
<gene>
    <name evidence="6" type="ORF">DLAC_09088</name>
</gene>
<dbReference type="STRING" id="361077.A0A151Z943"/>
<dbReference type="CDD" id="cd07091">
    <property type="entry name" value="ALDH_F1-2_Ald2-like"/>
    <property type="match status" value="1"/>
</dbReference>
<evidence type="ECO:0000256" key="4">
    <source>
        <dbReference type="RuleBase" id="RU003345"/>
    </source>
</evidence>
<dbReference type="Gene3D" id="3.40.605.10">
    <property type="entry name" value="Aldehyde Dehydrogenase, Chain A, domain 1"/>
    <property type="match status" value="1"/>
</dbReference>
<proteinExistence type="inferred from homology"/>
<accession>A0A151Z943</accession>
<dbReference type="InterPro" id="IPR016163">
    <property type="entry name" value="Ald_DH_C"/>
</dbReference>
<sequence>MIEIKGKGNETIKVNTQVFINNEWSDGVNGNSKKEKFQLINPATEEVMGEYFLGDSTDVDTAVKAARNAYNSKWKSMNPSDRGILLYKLADLIEKHRHVLAVLESVNVGKPYGESYYYDLKQTINTYRYFAGWADKLQGNSIPIGHMSANAPTFALTRHVPLGVVGLILPWNLPLQLLTWKLAPCLATGNTVVIKPSEFTPLTTWYLANLIKEAGFPPGVVNVIAGNGVQVGNAISSHMDINKVGFTGSTKIGKLVQVSATNSNLKHVSLELGGKSPVIVFSDTKNPSETTTQSLFEKAIVDSYHGLFWNAGQCCSAGSRIYVQEQVYDEFVQRMHTMVKNRVLGDPLDSKTDQGPQVNKFQMESVLRYCQIGQNEGARLVCGGKRHGTKGYYIEPTIFADVQDHMTIAREEIFGPVMCIFKFKTISEVIERANNSIYGLVGSVFTRDFNTSLVVSEQLDVGLVWVNSFNIIDATIPWGGTKQSGIGRDLSQYCLNQYTETKSIILHSNL</sequence>
<dbReference type="FunFam" id="3.40.605.10:FF:000050">
    <property type="entry name" value="Aldehyde dehydrogenase, mitochondrial"/>
    <property type="match status" value="1"/>
</dbReference>
<dbReference type="PROSITE" id="PS00070">
    <property type="entry name" value="ALDEHYDE_DEHYDR_CYS"/>
    <property type="match status" value="1"/>
</dbReference>
<dbReference type="PANTHER" id="PTHR11699">
    <property type="entry name" value="ALDEHYDE DEHYDROGENASE-RELATED"/>
    <property type="match status" value="1"/>
</dbReference>
<reference evidence="6 7" key="1">
    <citation type="submission" date="2015-12" db="EMBL/GenBank/DDBJ databases">
        <title>Dictyostelia acquired genes for synthesis and detection of signals that induce cell-type specialization by lateral gene transfer from prokaryotes.</title>
        <authorList>
            <person name="Gloeckner G."/>
            <person name="Schaap P."/>
        </authorList>
    </citation>
    <scope>NUCLEOTIDE SEQUENCE [LARGE SCALE GENOMIC DNA]</scope>
    <source>
        <strain evidence="6 7">TK</strain>
    </source>
</reference>
<dbReference type="GO" id="GO:0016620">
    <property type="term" value="F:oxidoreductase activity, acting on the aldehyde or oxo group of donors, NAD or NADP as acceptor"/>
    <property type="evidence" value="ECO:0007669"/>
    <property type="project" value="InterPro"/>
</dbReference>
<dbReference type="Pfam" id="PF00171">
    <property type="entry name" value="Aldedh"/>
    <property type="match status" value="1"/>
</dbReference>
<dbReference type="PROSITE" id="PS00687">
    <property type="entry name" value="ALDEHYDE_DEHYDR_GLU"/>
    <property type="match status" value="1"/>
</dbReference>
<dbReference type="OMA" id="GTYAINW"/>
<dbReference type="AlphaFoldDB" id="A0A151Z943"/>
<keyword evidence="7" id="KW-1185">Reference proteome</keyword>
<dbReference type="InterPro" id="IPR016161">
    <property type="entry name" value="Ald_DH/histidinol_DH"/>
</dbReference>
<dbReference type="InParanoid" id="A0A151Z943"/>
<feature type="active site" evidence="3">
    <location>
        <position position="271"/>
    </location>
</feature>
<dbReference type="InterPro" id="IPR016160">
    <property type="entry name" value="Ald_DH_CS_CYS"/>
</dbReference>
<evidence type="ECO:0000259" key="5">
    <source>
        <dbReference type="Pfam" id="PF00171"/>
    </source>
</evidence>
<organism evidence="6 7">
    <name type="scientific">Tieghemostelium lacteum</name>
    <name type="common">Slime mold</name>
    <name type="synonym">Dictyostelium lacteum</name>
    <dbReference type="NCBI Taxonomy" id="361077"/>
    <lineage>
        <taxon>Eukaryota</taxon>
        <taxon>Amoebozoa</taxon>
        <taxon>Evosea</taxon>
        <taxon>Eumycetozoa</taxon>
        <taxon>Dictyostelia</taxon>
        <taxon>Dictyosteliales</taxon>
        <taxon>Raperosteliaceae</taxon>
        <taxon>Tieghemostelium</taxon>
    </lineage>
</organism>
<dbReference type="OrthoDB" id="310895at2759"/>
<name>A0A151Z943_TIELA</name>
<evidence type="ECO:0000256" key="2">
    <source>
        <dbReference type="ARBA" id="ARBA00023002"/>
    </source>
</evidence>
<dbReference type="InterPro" id="IPR016162">
    <property type="entry name" value="Ald_DH_N"/>
</dbReference>
<dbReference type="FunFam" id="3.40.309.10:FF:000001">
    <property type="entry name" value="Mitochondrial aldehyde dehydrogenase 2"/>
    <property type="match status" value="1"/>
</dbReference>
<evidence type="ECO:0000313" key="6">
    <source>
        <dbReference type="EMBL" id="KYQ90465.1"/>
    </source>
</evidence>
<comment type="caution">
    <text evidence="6">The sequence shown here is derived from an EMBL/GenBank/DDBJ whole genome shotgun (WGS) entry which is preliminary data.</text>
</comment>
<evidence type="ECO:0000256" key="3">
    <source>
        <dbReference type="PROSITE-ProRule" id="PRU10007"/>
    </source>
</evidence>
<comment type="similarity">
    <text evidence="1 4">Belongs to the aldehyde dehydrogenase family.</text>
</comment>